<dbReference type="Pfam" id="PF00076">
    <property type="entry name" value="RRM_1"/>
    <property type="match status" value="1"/>
</dbReference>
<dbReference type="Proteomes" id="UP000631114">
    <property type="component" value="Unassembled WGS sequence"/>
</dbReference>
<keyword evidence="3" id="KW-1185">Reference proteome</keyword>
<name>A0A835M2L3_9MAGN</name>
<dbReference type="AlphaFoldDB" id="A0A835M2L3"/>
<comment type="caution">
    <text evidence="2">The sequence shown here is derived from an EMBL/GenBank/DDBJ whole genome shotgun (WGS) entry which is preliminary data.</text>
</comment>
<dbReference type="GO" id="GO:0003723">
    <property type="term" value="F:RNA binding"/>
    <property type="evidence" value="ECO:0007669"/>
    <property type="project" value="InterPro"/>
</dbReference>
<evidence type="ECO:0000313" key="2">
    <source>
        <dbReference type="EMBL" id="KAF9617348.1"/>
    </source>
</evidence>
<protein>
    <recommendedName>
        <fullName evidence="1">RRM domain-containing protein</fullName>
    </recommendedName>
</protein>
<gene>
    <name evidence="2" type="ORF">IFM89_036220</name>
</gene>
<proteinExistence type="predicted"/>
<evidence type="ECO:0000259" key="1">
    <source>
        <dbReference type="Pfam" id="PF00076"/>
    </source>
</evidence>
<dbReference type="SUPFAM" id="SSF54928">
    <property type="entry name" value="RNA-binding domain, RBD"/>
    <property type="match status" value="1"/>
</dbReference>
<dbReference type="Gene3D" id="3.60.21.60">
    <property type="match status" value="1"/>
</dbReference>
<accession>A0A835M2L3</accession>
<dbReference type="EMBL" id="JADFTS010000003">
    <property type="protein sequence ID" value="KAF9617348.1"/>
    <property type="molecule type" value="Genomic_DNA"/>
</dbReference>
<dbReference type="OrthoDB" id="336885at2759"/>
<reference evidence="2 3" key="1">
    <citation type="submission" date="2020-10" db="EMBL/GenBank/DDBJ databases">
        <title>The Coptis chinensis genome and diversification of protoberbering-type alkaloids.</title>
        <authorList>
            <person name="Wang B."/>
            <person name="Shu S."/>
            <person name="Song C."/>
            <person name="Liu Y."/>
        </authorList>
    </citation>
    <scope>NUCLEOTIDE SEQUENCE [LARGE SCALE GENOMIC DNA]</scope>
    <source>
        <strain evidence="2">HL-2020</strain>
        <tissue evidence="2">Leaf</tissue>
    </source>
</reference>
<evidence type="ECO:0000313" key="3">
    <source>
        <dbReference type="Proteomes" id="UP000631114"/>
    </source>
</evidence>
<sequence length="135" mass="14955">MLTTLYQMPSQCGGAAGMWCDCVLASVGSVVYVRVCAGGSLIRTGDSRGLAFVQYKYSEDSQKAVERLDAVLHSFTLFFCLIQLQDYAKYMGYVARVVLVPSLLDAYHDFVFPQPAFDIHSDLKNQITRLTNPGL</sequence>
<dbReference type="InterPro" id="IPR000504">
    <property type="entry name" value="RRM_dom"/>
</dbReference>
<dbReference type="InterPro" id="IPR035979">
    <property type="entry name" value="RBD_domain_sf"/>
</dbReference>
<feature type="domain" description="RRM" evidence="1">
    <location>
        <begin position="26"/>
        <end position="69"/>
    </location>
</feature>
<organism evidence="2 3">
    <name type="scientific">Coptis chinensis</name>
    <dbReference type="NCBI Taxonomy" id="261450"/>
    <lineage>
        <taxon>Eukaryota</taxon>
        <taxon>Viridiplantae</taxon>
        <taxon>Streptophyta</taxon>
        <taxon>Embryophyta</taxon>
        <taxon>Tracheophyta</taxon>
        <taxon>Spermatophyta</taxon>
        <taxon>Magnoliopsida</taxon>
        <taxon>Ranunculales</taxon>
        <taxon>Ranunculaceae</taxon>
        <taxon>Coptidoideae</taxon>
        <taxon>Coptis</taxon>
    </lineage>
</organism>